<evidence type="ECO:0000259" key="3">
    <source>
        <dbReference type="Pfam" id="PF23239"/>
    </source>
</evidence>
<dbReference type="InterPro" id="IPR027417">
    <property type="entry name" value="P-loop_NTPase"/>
</dbReference>
<evidence type="ECO:0000313" key="6">
    <source>
        <dbReference type="Proteomes" id="UP000007115"/>
    </source>
</evidence>
<feature type="repeat" description="ANK" evidence="2">
    <location>
        <begin position="954"/>
        <end position="986"/>
    </location>
</feature>
<sequence length="1049" mass="118515">MKIIESGAYQSWRDEHEEPARQDPMGYTIGWICAIEKEYVAAQVFLDEKYERPDRLPPNDNNKYTLGRIGKHNIVIAVLPNGKYGVSSAAGVARDMLHSFPNIRIGLLVGIGGGAPSLTHDIRLGDVIVGVSNNGKSAVFQYDFRKAIQGQEFLKTGFLNQPPPVLRTAINGLMAQYEIEGNQLREAVDSVLNKNPRLRKRGYMRPEAITDRLYRSQVIHPLNSGTSCATVCGDDPSSLIKRHQREEDDDDPLVHYGLIASANMLMKDALVRDELIAKEGILCFEMGAAGLMNHFPCLVIRGICDYSDSHKSTLWQGYAAMTAAAYAKDLLHRIAPIKVEAQKKISDVLSENHLDIAEHHRDIAKEEPKSLEDFANERLSKEEQECHQLFRLTSGGKDTTYEWYKDRIDERVENTCLWLLQNEHYQKWLKQESGPLLVTADPGCGKSVLAKYLIDHGLPRPATTHICYFFFKDEDQDTSHQALCALLHQIFSQMPFLIKHAMQSFRNNGENLITHTDSLWTILQDVTRDPEAGSIIIVLDALDECAESEFMDLMRNIESQFNGNQLSGTKSKLKYLLTCRPYEQIITQFHKLLNSFPNIHIPGEDESAVICQEIDDFIKYQVSYLPLSAGIKIYLQKRLQEIPHRTYLWVYLIFDYIKQGNFKMTLQGAESIIQTLPKSVNEAYEQILNKSTEKRMVRKALSIILAASRPLTLSEMNIAMNIKDMAQDDTTQTFYDLDLENEMDFKSRLRSWCGLVISIYRGKIYFFHQTAREFLLAAYPTSIPSTPYWHHSITTRHAHSILAELCVLYLNLFNSSTIEMDMTPSYFTDRNAFLNYSAENWGYHFHKAHITDNAAIIPATLRICDPSSKSFLAWFKTYQRSKNLSPDGHITDLLIATHYGHHAIVKVLVENGADIEAKDSMGRTPLSQAAENGHEAIVKLLVEKGADIEAKDLFGQTPLSQAAENGHEAIVKLLVENGADIEAKDGVFGRTPLLWAIESGHEAIMQLLVEKGADIEVKDIMGRTPLLQAAENGHEAIVKLLVEKRADSK</sequence>
<dbReference type="InterPro" id="IPR055497">
    <property type="entry name" value="DUF7069"/>
</dbReference>
<keyword evidence="6" id="KW-1185">Reference proteome</keyword>
<dbReference type="SUPFAM" id="SSF52540">
    <property type="entry name" value="P-loop containing nucleoside triphosphate hydrolases"/>
    <property type="match status" value="2"/>
</dbReference>
<keyword evidence="1" id="KW-0677">Repeat</keyword>
<dbReference type="OMA" id="EIPHRTY"/>
<gene>
    <name evidence="5" type="ORF">TRIVIDRAFT_159440</name>
</gene>
<dbReference type="SMART" id="SM00248">
    <property type="entry name" value="ANK"/>
    <property type="match status" value="5"/>
</dbReference>
<dbReference type="AlphaFoldDB" id="G9N5V6"/>
<feature type="domain" description="DUF7069" evidence="3">
    <location>
        <begin position="611"/>
        <end position="675"/>
    </location>
</feature>
<feature type="domain" description="Nephrocystin 3-like N-terminal" evidence="4">
    <location>
        <begin position="414"/>
        <end position="580"/>
    </location>
</feature>
<dbReference type="GO" id="GO:0003824">
    <property type="term" value="F:catalytic activity"/>
    <property type="evidence" value="ECO:0007669"/>
    <property type="project" value="InterPro"/>
</dbReference>
<name>G9N5V6_HYPVG</name>
<dbReference type="RefSeq" id="XP_013952344.1">
    <property type="nucleotide sequence ID" value="XM_014096869.1"/>
</dbReference>
<dbReference type="PRINTS" id="PR01415">
    <property type="entry name" value="ANKYRIN"/>
</dbReference>
<dbReference type="Pfam" id="PF13637">
    <property type="entry name" value="Ank_4"/>
    <property type="match status" value="1"/>
</dbReference>
<dbReference type="HOGENOM" id="CLU_000288_34_2_1"/>
<dbReference type="InterPro" id="IPR002110">
    <property type="entry name" value="Ankyrin_rpt"/>
</dbReference>
<dbReference type="PANTHER" id="PTHR46082">
    <property type="entry name" value="ATP/GTP-BINDING PROTEIN-RELATED"/>
    <property type="match status" value="1"/>
</dbReference>
<dbReference type="GeneID" id="25788450"/>
<dbReference type="InterPro" id="IPR035994">
    <property type="entry name" value="Nucleoside_phosphorylase_sf"/>
</dbReference>
<protein>
    <submittedName>
        <fullName evidence="5">Uncharacterized protein</fullName>
    </submittedName>
</protein>
<dbReference type="Pfam" id="PF24883">
    <property type="entry name" value="NPHP3_N"/>
    <property type="match status" value="1"/>
</dbReference>
<accession>G9N5V6</accession>
<proteinExistence type="predicted"/>
<dbReference type="Gene3D" id="1.25.40.20">
    <property type="entry name" value="Ankyrin repeat-containing domain"/>
    <property type="match status" value="2"/>
</dbReference>
<reference evidence="5 6" key="1">
    <citation type="journal article" date="2011" name="Genome Biol.">
        <title>Comparative genome sequence analysis underscores mycoparasitism as the ancestral life style of Trichoderma.</title>
        <authorList>
            <person name="Kubicek C.P."/>
            <person name="Herrera-Estrella A."/>
            <person name="Seidl-Seiboth V."/>
            <person name="Martinez D.A."/>
            <person name="Druzhinina I.S."/>
            <person name="Thon M."/>
            <person name="Zeilinger S."/>
            <person name="Casas-Flores S."/>
            <person name="Horwitz B.A."/>
            <person name="Mukherjee P.K."/>
            <person name="Mukherjee M."/>
            <person name="Kredics L."/>
            <person name="Alcaraz L.D."/>
            <person name="Aerts A."/>
            <person name="Antal Z."/>
            <person name="Atanasova L."/>
            <person name="Cervantes-Badillo M.G."/>
            <person name="Challacombe J."/>
            <person name="Chertkov O."/>
            <person name="McCluskey K."/>
            <person name="Coulpier F."/>
            <person name="Deshpande N."/>
            <person name="von Doehren H."/>
            <person name="Ebbole D.J."/>
            <person name="Esquivel-Naranjo E.U."/>
            <person name="Fekete E."/>
            <person name="Flipphi M."/>
            <person name="Glaser F."/>
            <person name="Gomez-Rodriguez E.Y."/>
            <person name="Gruber S."/>
            <person name="Han C."/>
            <person name="Henrissat B."/>
            <person name="Hermosa R."/>
            <person name="Hernandez-Onate M."/>
            <person name="Karaffa L."/>
            <person name="Kosti I."/>
            <person name="Le Crom S."/>
            <person name="Lindquist E."/>
            <person name="Lucas S."/>
            <person name="Luebeck M."/>
            <person name="Luebeck P.S."/>
            <person name="Margeot A."/>
            <person name="Metz B."/>
            <person name="Misra M."/>
            <person name="Nevalainen H."/>
            <person name="Omann M."/>
            <person name="Packer N."/>
            <person name="Perrone G."/>
            <person name="Uresti-Rivera E.E."/>
            <person name="Salamov A."/>
            <person name="Schmoll M."/>
            <person name="Seiboth B."/>
            <person name="Shapiro H."/>
            <person name="Sukno S."/>
            <person name="Tamayo-Ramos J.A."/>
            <person name="Tisch D."/>
            <person name="Wiest A."/>
            <person name="Wilkinson H.H."/>
            <person name="Zhang M."/>
            <person name="Coutinho P.M."/>
            <person name="Kenerley C.M."/>
            <person name="Monte E."/>
            <person name="Baker S.E."/>
            <person name="Grigoriev I.V."/>
        </authorList>
    </citation>
    <scope>NUCLEOTIDE SEQUENCE [LARGE SCALE GENOMIC DNA]</scope>
    <source>
        <strain evidence="6">Gv29-8 / FGSC 10586</strain>
    </source>
</reference>
<evidence type="ECO:0000259" key="4">
    <source>
        <dbReference type="Pfam" id="PF24883"/>
    </source>
</evidence>
<dbReference type="InterPro" id="IPR056884">
    <property type="entry name" value="NPHP3-like_N"/>
</dbReference>
<comment type="caution">
    <text evidence="5">The sequence shown here is derived from an EMBL/GenBank/DDBJ whole genome shotgun (WGS) entry which is preliminary data.</text>
</comment>
<organism evidence="5 6">
    <name type="scientific">Hypocrea virens (strain Gv29-8 / FGSC 10586)</name>
    <name type="common">Gliocladium virens</name>
    <name type="synonym">Trichoderma virens</name>
    <dbReference type="NCBI Taxonomy" id="413071"/>
    <lineage>
        <taxon>Eukaryota</taxon>
        <taxon>Fungi</taxon>
        <taxon>Dikarya</taxon>
        <taxon>Ascomycota</taxon>
        <taxon>Pezizomycotina</taxon>
        <taxon>Sordariomycetes</taxon>
        <taxon>Hypocreomycetidae</taxon>
        <taxon>Hypocreales</taxon>
        <taxon>Hypocreaceae</taxon>
        <taxon>Trichoderma</taxon>
    </lineage>
</organism>
<dbReference type="PROSITE" id="PS50088">
    <property type="entry name" value="ANK_REPEAT"/>
    <property type="match status" value="5"/>
</dbReference>
<evidence type="ECO:0000256" key="2">
    <source>
        <dbReference type="PROSITE-ProRule" id="PRU00023"/>
    </source>
</evidence>
<dbReference type="VEuPathDB" id="FungiDB:TRIVIDRAFT_159440"/>
<feature type="repeat" description="ANK" evidence="2">
    <location>
        <begin position="988"/>
        <end position="1020"/>
    </location>
</feature>
<dbReference type="InParanoid" id="G9N5V6"/>
<dbReference type="EMBL" id="ABDF02000087">
    <property type="protein sequence ID" value="EHK18147.1"/>
    <property type="molecule type" value="Genomic_DNA"/>
</dbReference>
<dbReference type="Gene3D" id="3.40.50.1580">
    <property type="entry name" value="Nucleoside phosphorylase domain"/>
    <property type="match status" value="1"/>
</dbReference>
<dbReference type="STRING" id="413071.G9N5V6"/>
<dbReference type="InterPro" id="IPR053137">
    <property type="entry name" value="NLR-like"/>
</dbReference>
<dbReference type="Gene3D" id="3.40.50.300">
    <property type="entry name" value="P-loop containing nucleotide triphosphate hydrolases"/>
    <property type="match status" value="1"/>
</dbReference>
<evidence type="ECO:0000256" key="1">
    <source>
        <dbReference type="ARBA" id="ARBA00022737"/>
    </source>
</evidence>
<keyword evidence="2" id="KW-0040">ANK repeat</keyword>
<feature type="repeat" description="ANK" evidence="2">
    <location>
        <begin position="1021"/>
        <end position="1049"/>
    </location>
</feature>
<dbReference type="PROSITE" id="PS50297">
    <property type="entry name" value="ANK_REP_REGION"/>
    <property type="match status" value="5"/>
</dbReference>
<evidence type="ECO:0000313" key="5">
    <source>
        <dbReference type="EMBL" id="EHK18147.1"/>
    </source>
</evidence>
<dbReference type="eggNOG" id="KOG0504">
    <property type="taxonomic scope" value="Eukaryota"/>
</dbReference>
<dbReference type="InterPro" id="IPR036770">
    <property type="entry name" value="Ankyrin_rpt-contain_sf"/>
</dbReference>
<dbReference type="GO" id="GO:0009116">
    <property type="term" value="P:nucleoside metabolic process"/>
    <property type="evidence" value="ECO:0007669"/>
    <property type="project" value="InterPro"/>
</dbReference>
<feature type="repeat" description="ANK" evidence="2">
    <location>
        <begin position="888"/>
        <end position="920"/>
    </location>
</feature>
<dbReference type="Pfam" id="PF23239">
    <property type="entry name" value="DUF7069"/>
    <property type="match status" value="1"/>
</dbReference>
<dbReference type="SUPFAM" id="SSF48403">
    <property type="entry name" value="Ankyrin repeat"/>
    <property type="match status" value="1"/>
</dbReference>
<dbReference type="PANTHER" id="PTHR46082:SF11">
    <property type="entry name" value="AAA+ ATPASE DOMAIN-CONTAINING PROTEIN-RELATED"/>
    <property type="match status" value="1"/>
</dbReference>
<dbReference type="Proteomes" id="UP000007115">
    <property type="component" value="Unassembled WGS sequence"/>
</dbReference>
<dbReference type="Pfam" id="PF12796">
    <property type="entry name" value="Ank_2"/>
    <property type="match status" value="1"/>
</dbReference>
<feature type="repeat" description="ANK" evidence="2">
    <location>
        <begin position="921"/>
        <end position="953"/>
    </location>
</feature>
<dbReference type="SUPFAM" id="SSF53167">
    <property type="entry name" value="Purine and uridine phosphorylases"/>
    <property type="match status" value="1"/>
</dbReference>
<dbReference type="OrthoDB" id="163438at2759"/>